<comment type="caution">
    <text evidence="1">The sequence shown here is derived from an EMBL/GenBank/DDBJ whole genome shotgun (WGS) entry which is preliminary data.</text>
</comment>
<evidence type="ECO:0000313" key="1">
    <source>
        <dbReference type="EMBL" id="GAA1795144.1"/>
    </source>
</evidence>
<gene>
    <name evidence="1" type="ORF">GCM10009811_19440</name>
</gene>
<dbReference type="RefSeq" id="WP_344084246.1">
    <property type="nucleotide sequence ID" value="NZ_BAAAPO010000032.1"/>
</dbReference>
<organism evidence="1 2">
    <name type="scientific">Nostocoides veronense</name>
    <dbReference type="NCBI Taxonomy" id="330836"/>
    <lineage>
        <taxon>Bacteria</taxon>
        <taxon>Bacillati</taxon>
        <taxon>Actinomycetota</taxon>
        <taxon>Actinomycetes</taxon>
        <taxon>Micrococcales</taxon>
        <taxon>Intrasporangiaceae</taxon>
        <taxon>Nostocoides</taxon>
    </lineage>
</organism>
<dbReference type="Proteomes" id="UP001499938">
    <property type="component" value="Unassembled WGS sequence"/>
</dbReference>
<protein>
    <submittedName>
        <fullName evidence="1">Uncharacterized protein</fullName>
    </submittedName>
</protein>
<accession>A0ABP4XXG6</accession>
<sequence length="130" mass="14026">MGLQRLYLPVTTTDLAALLRDGTLPAGRPAYGVSPAFAAATPRADEEEREYLAFLDAVAAAREHNRVIVLAVDLPDGEVRWSGPGTAVALPRPLLHREGVSLHVGEEDGPDADLLWYDITEAEVVLDLLD</sequence>
<evidence type="ECO:0000313" key="2">
    <source>
        <dbReference type="Proteomes" id="UP001499938"/>
    </source>
</evidence>
<proteinExistence type="predicted"/>
<dbReference type="Pfam" id="PF21853">
    <property type="entry name" value="DUF6912"/>
    <property type="match status" value="1"/>
</dbReference>
<dbReference type="InterPro" id="IPR054206">
    <property type="entry name" value="DUF6912"/>
</dbReference>
<dbReference type="EMBL" id="BAAAPO010000032">
    <property type="protein sequence ID" value="GAA1795144.1"/>
    <property type="molecule type" value="Genomic_DNA"/>
</dbReference>
<reference evidence="2" key="1">
    <citation type="journal article" date="2019" name="Int. J. Syst. Evol. Microbiol.">
        <title>The Global Catalogue of Microorganisms (GCM) 10K type strain sequencing project: providing services to taxonomists for standard genome sequencing and annotation.</title>
        <authorList>
            <consortium name="The Broad Institute Genomics Platform"/>
            <consortium name="The Broad Institute Genome Sequencing Center for Infectious Disease"/>
            <person name="Wu L."/>
            <person name="Ma J."/>
        </authorList>
    </citation>
    <scope>NUCLEOTIDE SEQUENCE [LARGE SCALE GENOMIC DNA]</scope>
    <source>
        <strain evidence="2">JCM 15592</strain>
    </source>
</reference>
<keyword evidence="2" id="KW-1185">Reference proteome</keyword>
<name>A0ABP4XXG6_9MICO</name>